<evidence type="ECO:0000256" key="2">
    <source>
        <dbReference type="ARBA" id="ARBA00022679"/>
    </source>
</evidence>
<keyword evidence="4" id="KW-1185">Reference proteome</keyword>
<dbReference type="Gene3D" id="3.40.50.2000">
    <property type="entry name" value="Glycogen Phosphorylase B"/>
    <property type="match status" value="2"/>
</dbReference>
<accession>A0A0C2WRD0</accession>
<evidence type="ECO:0000313" key="4">
    <source>
        <dbReference type="Proteomes" id="UP000054549"/>
    </source>
</evidence>
<dbReference type="EMBL" id="KN818328">
    <property type="protein sequence ID" value="KIL58853.1"/>
    <property type="molecule type" value="Genomic_DNA"/>
</dbReference>
<reference evidence="3 4" key="1">
    <citation type="submission" date="2014-04" db="EMBL/GenBank/DDBJ databases">
        <title>Evolutionary Origins and Diversification of the Mycorrhizal Mutualists.</title>
        <authorList>
            <consortium name="DOE Joint Genome Institute"/>
            <consortium name="Mycorrhizal Genomics Consortium"/>
            <person name="Kohler A."/>
            <person name="Kuo A."/>
            <person name="Nagy L.G."/>
            <person name="Floudas D."/>
            <person name="Copeland A."/>
            <person name="Barry K.W."/>
            <person name="Cichocki N."/>
            <person name="Veneault-Fourrey C."/>
            <person name="LaButti K."/>
            <person name="Lindquist E.A."/>
            <person name="Lipzen A."/>
            <person name="Lundell T."/>
            <person name="Morin E."/>
            <person name="Murat C."/>
            <person name="Riley R."/>
            <person name="Ohm R."/>
            <person name="Sun H."/>
            <person name="Tunlid A."/>
            <person name="Henrissat B."/>
            <person name="Grigoriev I.V."/>
            <person name="Hibbett D.S."/>
            <person name="Martin F."/>
        </authorList>
    </citation>
    <scope>NUCLEOTIDE SEQUENCE [LARGE SCALE GENOMIC DNA]</scope>
    <source>
        <strain evidence="3 4">Koide BX008</strain>
    </source>
</reference>
<proteinExistence type="inferred from homology"/>
<keyword evidence="2 3" id="KW-0808">Transferase</keyword>
<organism evidence="3 4">
    <name type="scientific">Amanita muscaria (strain Koide BX008)</name>
    <dbReference type="NCBI Taxonomy" id="946122"/>
    <lineage>
        <taxon>Eukaryota</taxon>
        <taxon>Fungi</taxon>
        <taxon>Dikarya</taxon>
        <taxon>Basidiomycota</taxon>
        <taxon>Agaricomycotina</taxon>
        <taxon>Agaricomycetes</taxon>
        <taxon>Agaricomycetidae</taxon>
        <taxon>Agaricales</taxon>
        <taxon>Pluteineae</taxon>
        <taxon>Amanitaceae</taxon>
        <taxon>Amanita</taxon>
    </lineage>
</organism>
<evidence type="ECO:0000256" key="1">
    <source>
        <dbReference type="ARBA" id="ARBA00009995"/>
    </source>
</evidence>
<dbReference type="GO" id="GO:0008194">
    <property type="term" value="F:UDP-glycosyltransferase activity"/>
    <property type="evidence" value="ECO:0007669"/>
    <property type="project" value="InterPro"/>
</dbReference>
<dbReference type="STRING" id="946122.A0A0C2WRD0"/>
<dbReference type="SUPFAM" id="SSF53756">
    <property type="entry name" value="UDP-Glycosyltransferase/glycogen phosphorylase"/>
    <property type="match status" value="1"/>
</dbReference>
<dbReference type="OrthoDB" id="5835829at2759"/>
<gene>
    <name evidence="3" type="ORF">M378DRAFT_292012</name>
</gene>
<dbReference type="PANTHER" id="PTHR11926:SF774">
    <property type="entry name" value="UDP-GLYCOSYLTRANSFERASE 85A1-RELATED"/>
    <property type="match status" value="1"/>
</dbReference>
<protein>
    <submittedName>
        <fullName evidence="3">Glycosyltransferase family 1 protein</fullName>
    </submittedName>
</protein>
<sequence>MRSEIDSNQGLKGHLVLLTIPAWGCLRPLCGVACRAVQERPDIVVTFMTLGGLDEKITAECDRYSRNDDDNEEKEGMRRRLRLVNIGGQGFDVPELMSVAFKSFPDCYRKLVLCESIRSMSTGDNIPPTIRPTAVITDCNYHPILQSVREITGKNVPVWNWWSAGAYLPLRVFGPEKYGGLGDVANKVRDAAEATGRDVEEVTKEMTNMKQGKLIVLPGLPAFYDYEWYPQPDDRYKELPMCFYDVFKAGAEFMKECDALIYNTCSAYEPEAIYATRQWLKESGGRKLYTIGPIFPWPDTIFESSKHGLLATDHEVPEYGTPVRAFMDRILASHGEKSLLYMSFGSMWWSESDYIRLYVEILLEHEIPFIFAIASPHADLPTELIEKVSGSGFAMISKWCPQQMILSHPVTGWFLSHCGRNSILEALSRGIPM</sequence>
<name>A0A0C2WRD0_AMAMK</name>
<dbReference type="HOGENOM" id="CLU_001724_12_1_1"/>
<dbReference type="AlphaFoldDB" id="A0A0C2WRD0"/>
<dbReference type="PANTHER" id="PTHR11926">
    <property type="entry name" value="GLUCOSYL/GLUCURONOSYL TRANSFERASES"/>
    <property type="match status" value="1"/>
</dbReference>
<dbReference type="Proteomes" id="UP000054549">
    <property type="component" value="Unassembled WGS sequence"/>
</dbReference>
<dbReference type="InParanoid" id="A0A0C2WRD0"/>
<evidence type="ECO:0000313" key="3">
    <source>
        <dbReference type="EMBL" id="KIL58853.1"/>
    </source>
</evidence>
<dbReference type="InterPro" id="IPR002213">
    <property type="entry name" value="UDP_glucos_trans"/>
</dbReference>
<comment type="similarity">
    <text evidence="1">Belongs to the UDP-glycosyltransferase family.</text>
</comment>
<dbReference type="Pfam" id="PF00201">
    <property type="entry name" value="UDPGT"/>
    <property type="match status" value="1"/>
</dbReference>